<dbReference type="SUPFAM" id="SSF54523">
    <property type="entry name" value="Pili subunits"/>
    <property type="match status" value="1"/>
</dbReference>
<feature type="domain" description="DUF1559" evidence="1">
    <location>
        <begin position="35"/>
        <end position="300"/>
    </location>
</feature>
<comment type="caution">
    <text evidence="2">The sequence shown here is derived from an EMBL/GenBank/DDBJ whole genome shotgun (WGS) entry which is preliminary data.</text>
</comment>
<dbReference type="Proteomes" id="UP000316714">
    <property type="component" value="Unassembled WGS sequence"/>
</dbReference>
<accession>A0A5C5VH57</accession>
<evidence type="ECO:0000313" key="2">
    <source>
        <dbReference type="EMBL" id="TWT37323.1"/>
    </source>
</evidence>
<evidence type="ECO:0000313" key="3">
    <source>
        <dbReference type="Proteomes" id="UP000316714"/>
    </source>
</evidence>
<dbReference type="InterPro" id="IPR045584">
    <property type="entry name" value="Pilin-like"/>
</dbReference>
<name>A0A5C5VH57_9BACT</name>
<dbReference type="InterPro" id="IPR011453">
    <property type="entry name" value="DUF1559"/>
</dbReference>
<proteinExistence type="predicted"/>
<dbReference type="OrthoDB" id="263324at2"/>
<evidence type="ECO:0000259" key="1">
    <source>
        <dbReference type="Pfam" id="PF07596"/>
    </source>
</evidence>
<dbReference type="NCBIfam" id="TIGR04294">
    <property type="entry name" value="pre_pil_HX9DG"/>
    <property type="match status" value="1"/>
</dbReference>
<organism evidence="2 3">
    <name type="scientific">Posidoniimonas corsicana</name>
    <dbReference type="NCBI Taxonomy" id="1938618"/>
    <lineage>
        <taxon>Bacteria</taxon>
        <taxon>Pseudomonadati</taxon>
        <taxon>Planctomycetota</taxon>
        <taxon>Planctomycetia</taxon>
        <taxon>Pirellulales</taxon>
        <taxon>Lacipirellulaceae</taxon>
        <taxon>Posidoniimonas</taxon>
    </lineage>
</organism>
<dbReference type="Gene3D" id="3.30.700.10">
    <property type="entry name" value="Glycoprotein, Type 4 Pilin"/>
    <property type="match status" value="1"/>
</dbReference>
<dbReference type="InterPro" id="IPR012902">
    <property type="entry name" value="N_methyl_site"/>
</dbReference>
<sequence length="318" mass="34577">MKATTRAPHGFTIVELLVVIGIIGLLLALLLPAVQSAREAARRTQCRNNLKQVGLAAIGFEVAHQTFPPPQVLPRGGGLVGGGGGDYGHLGSVFVLLLPYLEEGSLYDGYRIDESPGSSNNSRYTSGSLPPYLCPTMQLPRQVPHPCGESLGPGSYLASTRVAYGTPGGLDGAFDNPPGPGRRYRMQPRHVTDGLSNTLLIGETSYGLENYRWVEHTSTKCHSLGGLCWGDYKWAEGYWHFAFGHTGWTRGQQSKYHFNNTTAGFDSRQRTTFRSDHPGGVHFVRLDGSVAFVNEAIERESLFAQITRAAEDLLLSGE</sequence>
<dbReference type="InterPro" id="IPR027558">
    <property type="entry name" value="Pre_pil_HX9DG_C"/>
</dbReference>
<dbReference type="PANTHER" id="PTHR30093:SF2">
    <property type="entry name" value="TYPE II SECRETION SYSTEM PROTEIN H"/>
    <property type="match status" value="1"/>
</dbReference>
<dbReference type="NCBIfam" id="TIGR02532">
    <property type="entry name" value="IV_pilin_GFxxxE"/>
    <property type="match status" value="1"/>
</dbReference>
<dbReference type="EMBL" id="SIHJ01000001">
    <property type="protein sequence ID" value="TWT37323.1"/>
    <property type="molecule type" value="Genomic_DNA"/>
</dbReference>
<dbReference type="RefSeq" id="WP_146565961.1">
    <property type="nucleotide sequence ID" value="NZ_SIHJ01000001.1"/>
</dbReference>
<dbReference type="PANTHER" id="PTHR30093">
    <property type="entry name" value="GENERAL SECRETION PATHWAY PROTEIN G"/>
    <property type="match status" value="1"/>
</dbReference>
<reference evidence="2 3" key="1">
    <citation type="submission" date="2019-02" db="EMBL/GenBank/DDBJ databases">
        <title>Deep-cultivation of Planctomycetes and their phenomic and genomic characterization uncovers novel biology.</title>
        <authorList>
            <person name="Wiegand S."/>
            <person name="Jogler M."/>
            <person name="Boedeker C."/>
            <person name="Pinto D."/>
            <person name="Vollmers J."/>
            <person name="Rivas-Marin E."/>
            <person name="Kohn T."/>
            <person name="Peeters S.H."/>
            <person name="Heuer A."/>
            <person name="Rast P."/>
            <person name="Oberbeckmann S."/>
            <person name="Bunk B."/>
            <person name="Jeske O."/>
            <person name="Meyerdierks A."/>
            <person name="Storesund J.E."/>
            <person name="Kallscheuer N."/>
            <person name="Luecker S."/>
            <person name="Lage O.M."/>
            <person name="Pohl T."/>
            <person name="Merkel B.J."/>
            <person name="Hornburger P."/>
            <person name="Mueller R.-W."/>
            <person name="Bruemmer F."/>
            <person name="Labrenz M."/>
            <person name="Spormann A.M."/>
            <person name="Op Den Camp H."/>
            <person name="Overmann J."/>
            <person name="Amann R."/>
            <person name="Jetten M.S.M."/>
            <person name="Mascher T."/>
            <person name="Medema M.H."/>
            <person name="Devos D.P."/>
            <person name="Kaster A.-K."/>
            <person name="Ovreas L."/>
            <person name="Rohde M."/>
            <person name="Galperin M.Y."/>
            <person name="Jogler C."/>
        </authorList>
    </citation>
    <scope>NUCLEOTIDE SEQUENCE [LARGE SCALE GENOMIC DNA]</scope>
    <source>
        <strain evidence="2 3">KOR34</strain>
    </source>
</reference>
<dbReference type="AlphaFoldDB" id="A0A5C5VH57"/>
<keyword evidence="3" id="KW-1185">Reference proteome</keyword>
<dbReference type="Pfam" id="PF07596">
    <property type="entry name" value="SBP_bac_10"/>
    <property type="match status" value="1"/>
</dbReference>
<protein>
    <recommendedName>
        <fullName evidence="1">DUF1559 domain-containing protein</fullName>
    </recommendedName>
</protein>
<dbReference type="Pfam" id="PF07963">
    <property type="entry name" value="N_methyl"/>
    <property type="match status" value="1"/>
</dbReference>
<gene>
    <name evidence="2" type="ORF">KOR34_22710</name>
</gene>